<dbReference type="Pfam" id="PF02887">
    <property type="entry name" value="PK_C"/>
    <property type="match status" value="1"/>
</dbReference>
<evidence type="ECO:0000256" key="10">
    <source>
        <dbReference type="ARBA" id="ARBA00022842"/>
    </source>
</evidence>
<dbReference type="EMBL" id="OU963896">
    <property type="protein sequence ID" value="CAH0404820.1"/>
    <property type="molecule type" value="Genomic_DNA"/>
</dbReference>
<keyword evidence="9" id="KW-0067">ATP-binding</keyword>
<dbReference type="SUPFAM" id="SSF51621">
    <property type="entry name" value="Phosphoenolpyruvate/pyruvate domain"/>
    <property type="match status" value="1"/>
</dbReference>
<dbReference type="EC" id="2.7.1.40" evidence="4 13"/>
<dbReference type="Gene3D" id="3.20.20.60">
    <property type="entry name" value="Phosphoenolpyruvate-binding domains"/>
    <property type="match status" value="1"/>
</dbReference>
<dbReference type="Gene3D" id="2.40.33.10">
    <property type="entry name" value="PK beta-barrel domain-like"/>
    <property type="match status" value="1"/>
</dbReference>
<keyword evidence="5 13" id="KW-0808">Transferase</keyword>
<evidence type="ECO:0000256" key="12">
    <source>
        <dbReference type="ARBA" id="ARBA00023317"/>
    </source>
</evidence>
<dbReference type="InterPro" id="IPR015793">
    <property type="entry name" value="Pyrv_Knase_brl"/>
</dbReference>
<dbReference type="Proteomes" id="UP001153292">
    <property type="component" value="Chromosome 3"/>
</dbReference>
<dbReference type="SUPFAM" id="SSF50800">
    <property type="entry name" value="PK beta-barrel domain-like"/>
    <property type="match status" value="1"/>
</dbReference>
<dbReference type="InterPro" id="IPR011037">
    <property type="entry name" value="Pyrv_Knase-like_insert_dom_sf"/>
</dbReference>
<evidence type="ECO:0000313" key="17">
    <source>
        <dbReference type="Proteomes" id="UP001153292"/>
    </source>
</evidence>
<protein>
    <recommendedName>
        <fullName evidence="4 13">Pyruvate kinase</fullName>
        <ecNumber evidence="4 13">2.7.1.40</ecNumber>
    </recommendedName>
</protein>
<dbReference type="SUPFAM" id="SSF52935">
    <property type="entry name" value="PK C-terminal domain-like"/>
    <property type="match status" value="1"/>
</dbReference>
<dbReference type="InterPro" id="IPR040442">
    <property type="entry name" value="Pyrv_kinase-like_dom_sf"/>
</dbReference>
<evidence type="ECO:0000259" key="14">
    <source>
        <dbReference type="Pfam" id="PF00224"/>
    </source>
</evidence>
<accession>A0ABN8B5Y4</accession>
<dbReference type="InterPro" id="IPR036918">
    <property type="entry name" value="Pyrv_Knase_C_sf"/>
</dbReference>
<evidence type="ECO:0000256" key="1">
    <source>
        <dbReference type="ARBA" id="ARBA00001958"/>
    </source>
</evidence>
<keyword evidence="17" id="KW-1185">Reference proteome</keyword>
<evidence type="ECO:0000256" key="7">
    <source>
        <dbReference type="ARBA" id="ARBA00022741"/>
    </source>
</evidence>
<comment type="similarity">
    <text evidence="3 13">Belongs to the pyruvate kinase family.</text>
</comment>
<evidence type="ECO:0000256" key="8">
    <source>
        <dbReference type="ARBA" id="ARBA00022777"/>
    </source>
</evidence>
<evidence type="ECO:0000256" key="6">
    <source>
        <dbReference type="ARBA" id="ARBA00022723"/>
    </source>
</evidence>
<keyword evidence="11 13" id="KW-0324">Glycolysis</keyword>
<keyword evidence="6" id="KW-0479">Metal-binding</keyword>
<keyword evidence="10 13" id="KW-0460">Magnesium</keyword>
<evidence type="ECO:0000256" key="9">
    <source>
        <dbReference type="ARBA" id="ARBA00022840"/>
    </source>
</evidence>
<reference evidence="16" key="1">
    <citation type="submission" date="2021-12" db="EMBL/GenBank/DDBJ databases">
        <authorList>
            <person name="King R."/>
        </authorList>
    </citation>
    <scope>NUCLEOTIDE SEQUENCE</scope>
</reference>
<dbReference type="PANTHER" id="PTHR11817">
    <property type="entry name" value="PYRUVATE KINASE"/>
    <property type="match status" value="1"/>
</dbReference>
<evidence type="ECO:0000313" key="16">
    <source>
        <dbReference type="EMBL" id="CAH0404820.1"/>
    </source>
</evidence>
<comment type="catalytic activity">
    <reaction evidence="13">
        <text>pyruvate + ATP = phosphoenolpyruvate + ADP + H(+)</text>
        <dbReference type="Rhea" id="RHEA:18157"/>
        <dbReference type="ChEBI" id="CHEBI:15361"/>
        <dbReference type="ChEBI" id="CHEBI:15378"/>
        <dbReference type="ChEBI" id="CHEBI:30616"/>
        <dbReference type="ChEBI" id="CHEBI:58702"/>
        <dbReference type="ChEBI" id="CHEBI:456216"/>
        <dbReference type="EC" id="2.7.1.40"/>
    </reaction>
</comment>
<feature type="domain" description="Pyruvate kinase C-terminal" evidence="15">
    <location>
        <begin position="438"/>
        <end position="553"/>
    </location>
</feature>
<dbReference type="InterPro" id="IPR015795">
    <property type="entry name" value="Pyrv_Knase_C"/>
</dbReference>
<proteinExistence type="inferred from homology"/>
<keyword evidence="8 13" id="KW-0418">Kinase</keyword>
<dbReference type="InterPro" id="IPR015813">
    <property type="entry name" value="Pyrv/PenolPyrv_kinase-like_dom"/>
</dbReference>
<evidence type="ECO:0000256" key="13">
    <source>
        <dbReference type="RuleBase" id="RU000504"/>
    </source>
</evidence>
<evidence type="ECO:0000259" key="15">
    <source>
        <dbReference type="Pfam" id="PF02887"/>
    </source>
</evidence>
<keyword evidence="7" id="KW-0547">Nucleotide-binding</keyword>
<name>A0ABN8B5Y4_CHISP</name>
<dbReference type="Gene3D" id="3.40.1380.20">
    <property type="entry name" value="Pyruvate kinase, C-terminal domain"/>
    <property type="match status" value="1"/>
</dbReference>
<comment type="cofactor">
    <cofactor evidence="1">
        <name>K(+)</name>
        <dbReference type="ChEBI" id="CHEBI:29103"/>
    </cofactor>
</comment>
<feature type="domain" description="Pyruvate kinase barrel" evidence="14">
    <location>
        <begin position="44"/>
        <end position="377"/>
    </location>
</feature>
<comment type="pathway">
    <text evidence="2 13">Carbohydrate degradation; glycolysis; pyruvate from D-glyceraldehyde 3-phosphate: step 5/5.</text>
</comment>
<evidence type="ECO:0000256" key="4">
    <source>
        <dbReference type="ARBA" id="ARBA00012142"/>
    </source>
</evidence>
<evidence type="ECO:0000256" key="2">
    <source>
        <dbReference type="ARBA" id="ARBA00004997"/>
    </source>
</evidence>
<evidence type="ECO:0000256" key="3">
    <source>
        <dbReference type="ARBA" id="ARBA00008663"/>
    </source>
</evidence>
<dbReference type="PRINTS" id="PR01050">
    <property type="entry name" value="PYRUVTKNASE"/>
</dbReference>
<gene>
    <name evidence="16" type="ORF">CHILSU_LOCUS8168</name>
</gene>
<organism evidence="16 17">
    <name type="scientific">Chilo suppressalis</name>
    <name type="common">Asiatic rice borer moth</name>
    <dbReference type="NCBI Taxonomy" id="168631"/>
    <lineage>
        <taxon>Eukaryota</taxon>
        <taxon>Metazoa</taxon>
        <taxon>Ecdysozoa</taxon>
        <taxon>Arthropoda</taxon>
        <taxon>Hexapoda</taxon>
        <taxon>Insecta</taxon>
        <taxon>Pterygota</taxon>
        <taxon>Neoptera</taxon>
        <taxon>Endopterygota</taxon>
        <taxon>Lepidoptera</taxon>
        <taxon>Glossata</taxon>
        <taxon>Ditrysia</taxon>
        <taxon>Pyraloidea</taxon>
        <taxon>Crambidae</taxon>
        <taxon>Crambinae</taxon>
        <taxon>Chilo</taxon>
    </lineage>
</organism>
<keyword evidence="12" id="KW-0670">Pyruvate</keyword>
<sequence>MALPWHIPLETAPSLKEKVIPPQPSLLKHYCNLKIHENPIEELQTGIMCNIGMDNREPTAIQRLIACGMTVARLEMRDFEPDVCAQLIQSIRQAVYNYSAELQYVYPLALIMDVRGPSIVTGSLKSGTEATIELVQNNSIRLTSDISWQESGTSDCLFVGYDNLINLQCEDVIYIDSLSQGKIKLIVSNVGDDSVECTIVVGGIIGPKMTVRIVQVPQERENLRNEKGDSLQTISCSETSQKHFEHMDDQIAWAIGADVDALLVPSVQYSYEVRQVKDILSEKGKHILVFASIETVLGLDNIDDILKEADGIYLDRCVLSTDLAIEKIFMAHKVILAKCNYIGKPCICKAVINEQIPTLSVTDIANLVIDGVDVISLELRYNSPLSKFSKSYDPIRMAEHCLAAAAVVSRQAEHALWQPRIYGNLELMQSPLEEPTKAVCISAVELAMRSQAVVILCLTNSGRTAKILSHAKPPCPIVAVTRICHTGRQLRFWRGVRTVHYFEVVGGNWNCEVEARVRAALDYCKTKRILRAGDAYITVTGSRRGGGYCDSVRLLYASARETVIID</sequence>
<dbReference type="InterPro" id="IPR001697">
    <property type="entry name" value="Pyr_Knase"/>
</dbReference>
<dbReference type="InterPro" id="IPR015806">
    <property type="entry name" value="Pyrv_Knase_insert_dom_sf"/>
</dbReference>
<dbReference type="Pfam" id="PF00224">
    <property type="entry name" value="PK"/>
    <property type="match status" value="1"/>
</dbReference>
<evidence type="ECO:0000256" key="11">
    <source>
        <dbReference type="ARBA" id="ARBA00023152"/>
    </source>
</evidence>
<evidence type="ECO:0000256" key="5">
    <source>
        <dbReference type="ARBA" id="ARBA00022679"/>
    </source>
</evidence>